<feature type="signal peptide" evidence="8">
    <location>
        <begin position="1"/>
        <end position="22"/>
    </location>
</feature>
<evidence type="ECO:0000256" key="4">
    <source>
        <dbReference type="ARBA" id="ARBA00022692"/>
    </source>
</evidence>
<keyword evidence="6" id="KW-0472">Membrane</keyword>
<evidence type="ECO:0000256" key="5">
    <source>
        <dbReference type="ARBA" id="ARBA00022729"/>
    </source>
</evidence>
<dbReference type="RefSeq" id="WP_330127067.1">
    <property type="nucleotide sequence ID" value="NZ_JAUHLI010000001.1"/>
</dbReference>
<organism evidence="9 10">
    <name type="scientific">Alkalimonas cellulosilytica</name>
    <dbReference type="NCBI Taxonomy" id="3058395"/>
    <lineage>
        <taxon>Bacteria</taxon>
        <taxon>Pseudomonadati</taxon>
        <taxon>Pseudomonadota</taxon>
        <taxon>Gammaproteobacteria</taxon>
        <taxon>Alkalimonas</taxon>
    </lineage>
</organism>
<dbReference type="PANTHER" id="PTHR35093:SF8">
    <property type="entry name" value="OUTER MEMBRANE PROTEIN NMB0088-RELATED"/>
    <property type="match status" value="1"/>
</dbReference>
<sequence>MLKRSPLTLAVVSALLCGSLQAEGYKLYEQSVSSMGTAYAGRGAQVTDASLVYSNPAALTRLQGAHFAGGISLVGASSRYSDAQAFSANGQPVAGRSDGNNKLRSVIPFVFYSNHLNERLSYGLGLYVPFGIGAEYDDDFVGRYFATETGVQVVSAQVSLGYQLTTNWSVGAGVSLNRVSGVLSKYKDHSGLCELGEAATNALFGAPVYNDAYCHSHYEVKGDDLAPGFSLGLHGEPWQGTRLALMYQSAIRFTLTGDSVISNTPITGANVQGHPGYLVIAPQLPAIDLSTGKLAAMSQLTEASQLDLNTPASVAFSLDQQLTEPLSLQFSLAWTEWSRFQSIDIISNDQSPSISLSTELPQNLNAPGYIGYIPQKWQNSWSAAVGLSFQAQPKVLLKTGLAFDQNPIRPERKTARIPTDDRTWLTLGANWRFSAKSSLDVAIGRMWMPGVSVDEFEYNVQDQPLYQSRFQANYRNKALLIGMQFNHSF</sequence>
<comment type="caution">
    <text evidence="9">The sequence shown here is derived from an EMBL/GenBank/DDBJ whole genome shotgun (WGS) entry which is preliminary data.</text>
</comment>
<evidence type="ECO:0000256" key="7">
    <source>
        <dbReference type="ARBA" id="ARBA00023237"/>
    </source>
</evidence>
<evidence type="ECO:0000256" key="1">
    <source>
        <dbReference type="ARBA" id="ARBA00004571"/>
    </source>
</evidence>
<reference evidence="9 10" key="1">
    <citation type="submission" date="2023-07" db="EMBL/GenBank/DDBJ databases">
        <title>Alkalimonas sp., MEB108 novel, alkaliphilic bacterium isolated from Lonar Lake, India.</title>
        <authorList>
            <person name="Joshi A."/>
            <person name="Thite S."/>
        </authorList>
    </citation>
    <scope>NUCLEOTIDE SEQUENCE [LARGE SCALE GENOMIC DNA]</scope>
    <source>
        <strain evidence="9 10">MEB108</strain>
    </source>
</reference>
<keyword evidence="4" id="KW-0812">Transmembrane</keyword>
<comment type="subcellular location">
    <subcellularLocation>
        <location evidence="1">Cell outer membrane</location>
        <topology evidence="1">Multi-pass membrane protein</topology>
    </subcellularLocation>
</comment>
<evidence type="ECO:0000256" key="3">
    <source>
        <dbReference type="ARBA" id="ARBA00022452"/>
    </source>
</evidence>
<keyword evidence="5 8" id="KW-0732">Signal</keyword>
<evidence type="ECO:0000313" key="10">
    <source>
        <dbReference type="Proteomes" id="UP001336314"/>
    </source>
</evidence>
<evidence type="ECO:0000313" key="9">
    <source>
        <dbReference type="EMBL" id="MEE1999905.1"/>
    </source>
</evidence>
<keyword evidence="3" id="KW-1134">Transmembrane beta strand</keyword>
<dbReference type="Proteomes" id="UP001336314">
    <property type="component" value="Unassembled WGS sequence"/>
</dbReference>
<dbReference type="SUPFAM" id="SSF56935">
    <property type="entry name" value="Porins"/>
    <property type="match status" value="1"/>
</dbReference>
<name>A0ABU7J082_9GAMM</name>
<comment type="similarity">
    <text evidence="2">Belongs to the OmpP1/FadL family.</text>
</comment>
<keyword evidence="10" id="KW-1185">Reference proteome</keyword>
<dbReference type="PANTHER" id="PTHR35093">
    <property type="entry name" value="OUTER MEMBRANE PROTEIN NMB0088-RELATED"/>
    <property type="match status" value="1"/>
</dbReference>
<evidence type="ECO:0000256" key="8">
    <source>
        <dbReference type="SAM" id="SignalP"/>
    </source>
</evidence>
<dbReference type="EMBL" id="JAUHLI010000001">
    <property type="protein sequence ID" value="MEE1999905.1"/>
    <property type="molecule type" value="Genomic_DNA"/>
</dbReference>
<evidence type="ECO:0000256" key="2">
    <source>
        <dbReference type="ARBA" id="ARBA00008163"/>
    </source>
</evidence>
<dbReference type="Gene3D" id="2.40.160.60">
    <property type="entry name" value="Outer membrane protein transport protein (OMPP1/FadL/TodX)"/>
    <property type="match status" value="1"/>
</dbReference>
<feature type="chain" id="PRO_5046316447" evidence="8">
    <location>
        <begin position="23"/>
        <end position="489"/>
    </location>
</feature>
<protein>
    <submittedName>
        <fullName evidence="9">Outer membrane protein transport protein</fullName>
    </submittedName>
</protein>
<gene>
    <name evidence="9" type="ORF">QWY20_00420</name>
</gene>
<dbReference type="InterPro" id="IPR005017">
    <property type="entry name" value="OMPP1/FadL/TodX"/>
</dbReference>
<accession>A0ABU7J082</accession>
<proteinExistence type="inferred from homology"/>
<dbReference type="Pfam" id="PF03349">
    <property type="entry name" value="Toluene_X"/>
    <property type="match status" value="1"/>
</dbReference>
<keyword evidence="7" id="KW-0998">Cell outer membrane</keyword>
<evidence type="ECO:0000256" key="6">
    <source>
        <dbReference type="ARBA" id="ARBA00023136"/>
    </source>
</evidence>